<dbReference type="PRINTS" id="PR00837">
    <property type="entry name" value="V5TPXLIKE"/>
</dbReference>
<comment type="caution">
    <text evidence="4">The sequence shown here is derived from an EMBL/GenBank/DDBJ whole genome shotgun (WGS) entry which is preliminary data.</text>
</comment>
<dbReference type="PROSITE" id="PS01009">
    <property type="entry name" value="CRISP_1"/>
    <property type="match status" value="1"/>
</dbReference>
<keyword evidence="5" id="KW-1185">Reference proteome</keyword>
<organism evidence="4 5">
    <name type="scientific">Canariomyces notabilis</name>
    <dbReference type="NCBI Taxonomy" id="2074819"/>
    <lineage>
        <taxon>Eukaryota</taxon>
        <taxon>Fungi</taxon>
        <taxon>Dikarya</taxon>
        <taxon>Ascomycota</taxon>
        <taxon>Pezizomycotina</taxon>
        <taxon>Sordariomycetes</taxon>
        <taxon>Sordariomycetidae</taxon>
        <taxon>Sordariales</taxon>
        <taxon>Chaetomiaceae</taxon>
        <taxon>Canariomyces</taxon>
    </lineage>
</organism>
<evidence type="ECO:0000256" key="2">
    <source>
        <dbReference type="SAM" id="SignalP"/>
    </source>
</evidence>
<accession>A0AAN6TNT7</accession>
<name>A0AAN6TNT7_9PEZI</name>
<dbReference type="AlphaFoldDB" id="A0AAN6TNT7"/>
<dbReference type="InterPro" id="IPR002413">
    <property type="entry name" value="V5_allergen-like"/>
</dbReference>
<dbReference type="InterPro" id="IPR001283">
    <property type="entry name" value="CRISP-related"/>
</dbReference>
<dbReference type="InterPro" id="IPR014044">
    <property type="entry name" value="CAP_dom"/>
</dbReference>
<dbReference type="Gene3D" id="3.40.33.10">
    <property type="entry name" value="CAP"/>
    <property type="match status" value="1"/>
</dbReference>
<evidence type="ECO:0000259" key="3">
    <source>
        <dbReference type="SMART" id="SM00198"/>
    </source>
</evidence>
<dbReference type="PANTHER" id="PTHR10334">
    <property type="entry name" value="CYSTEINE-RICH SECRETORY PROTEIN-RELATED"/>
    <property type="match status" value="1"/>
</dbReference>
<dbReference type="GeneID" id="89940624"/>
<gene>
    <name evidence="4" type="ORF">N656DRAFT_786176</name>
</gene>
<feature type="chain" id="PRO_5042863771" evidence="2">
    <location>
        <begin position="18"/>
        <end position="313"/>
    </location>
</feature>
<feature type="compositionally biased region" description="Low complexity" evidence="1">
    <location>
        <begin position="59"/>
        <end position="71"/>
    </location>
</feature>
<reference evidence="4" key="2">
    <citation type="submission" date="2023-05" db="EMBL/GenBank/DDBJ databases">
        <authorList>
            <consortium name="Lawrence Berkeley National Laboratory"/>
            <person name="Steindorff A."/>
            <person name="Hensen N."/>
            <person name="Bonometti L."/>
            <person name="Westerberg I."/>
            <person name="Brannstrom I.O."/>
            <person name="Guillou S."/>
            <person name="Cros-Aarteil S."/>
            <person name="Calhoun S."/>
            <person name="Haridas S."/>
            <person name="Kuo A."/>
            <person name="Mondo S."/>
            <person name="Pangilinan J."/>
            <person name="Riley R."/>
            <person name="Labutti K."/>
            <person name="Andreopoulos B."/>
            <person name="Lipzen A."/>
            <person name="Chen C."/>
            <person name="Yanf M."/>
            <person name="Daum C."/>
            <person name="Ng V."/>
            <person name="Clum A."/>
            <person name="Ohm R."/>
            <person name="Martin F."/>
            <person name="Silar P."/>
            <person name="Natvig D."/>
            <person name="Lalanne C."/>
            <person name="Gautier V."/>
            <person name="Ament-Velasquez S.L."/>
            <person name="Kruys A."/>
            <person name="Hutchinson M.I."/>
            <person name="Powell A.J."/>
            <person name="Barry K."/>
            <person name="Miller A.N."/>
            <person name="Grigoriev I.V."/>
            <person name="Debuchy R."/>
            <person name="Gladieux P."/>
            <person name="Thoren M.H."/>
            <person name="Johannesson H."/>
        </authorList>
    </citation>
    <scope>NUCLEOTIDE SEQUENCE</scope>
    <source>
        <strain evidence="4">CBS 508.74</strain>
    </source>
</reference>
<evidence type="ECO:0000313" key="4">
    <source>
        <dbReference type="EMBL" id="KAK4117421.1"/>
    </source>
</evidence>
<dbReference type="InterPro" id="IPR018244">
    <property type="entry name" value="Allrgn_V5/Tpx1_CS"/>
</dbReference>
<keyword evidence="2" id="KW-0732">Signal</keyword>
<protein>
    <submittedName>
        <fullName evidence="4">PR-1-like protein</fullName>
    </submittedName>
</protein>
<dbReference type="SMART" id="SM00198">
    <property type="entry name" value="SCP"/>
    <property type="match status" value="1"/>
</dbReference>
<sequence>MKSSAFLAACGAALAIASPILQDRRLYVKTDVVVEWVTVTVTEGETATVFHRPNRRPRPSTTTSEVTSSTPVAPPPPPPVTSTTSIPEPVVQPTPEPTPETTEVVIESTPVVESVAPVEPTSEVTVPVSTTQPEAAQPSDYQSTALYYHNVHRANHSDVGPLTWSDKHAEYAKTLAERCVFAHDTSIGGGGYGQNLAMWGSTGNPEAVGAAKMVAQSASDMWYNGEINLFPASDYGKATPDMSNFHAWGHYSQLVWKSTQQVGCATAFCPAGTLYSTMGAWYTVCNYYPAGNMGGAYGQNVLPPVGQASIFAA</sequence>
<dbReference type="Proteomes" id="UP001302812">
    <property type="component" value="Unassembled WGS sequence"/>
</dbReference>
<dbReference type="EMBL" id="MU853332">
    <property type="protein sequence ID" value="KAK4117421.1"/>
    <property type="molecule type" value="Genomic_DNA"/>
</dbReference>
<evidence type="ECO:0000313" key="5">
    <source>
        <dbReference type="Proteomes" id="UP001302812"/>
    </source>
</evidence>
<feature type="signal peptide" evidence="2">
    <location>
        <begin position="1"/>
        <end position="17"/>
    </location>
</feature>
<dbReference type="InterPro" id="IPR035940">
    <property type="entry name" value="CAP_sf"/>
</dbReference>
<evidence type="ECO:0000256" key="1">
    <source>
        <dbReference type="SAM" id="MobiDB-lite"/>
    </source>
</evidence>
<reference evidence="4" key="1">
    <citation type="journal article" date="2023" name="Mol. Phylogenet. Evol.">
        <title>Genome-scale phylogeny and comparative genomics of the fungal order Sordariales.</title>
        <authorList>
            <person name="Hensen N."/>
            <person name="Bonometti L."/>
            <person name="Westerberg I."/>
            <person name="Brannstrom I.O."/>
            <person name="Guillou S."/>
            <person name="Cros-Aarteil S."/>
            <person name="Calhoun S."/>
            <person name="Haridas S."/>
            <person name="Kuo A."/>
            <person name="Mondo S."/>
            <person name="Pangilinan J."/>
            <person name="Riley R."/>
            <person name="LaButti K."/>
            <person name="Andreopoulos B."/>
            <person name="Lipzen A."/>
            <person name="Chen C."/>
            <person name="Yan M."/>
            <person name="Daum C."/>
            <person name="Ng V."/>
            <person name="Clum A."/>
            <person name="Steindorff A."/>
            <person name="Ohm R.A."/>
            <person name="Martin F."/>
            <person name="Silar P."/>
            <person name="Natvig D.O."/>
            <person name="Lalanne C."/>
            <person name="Gautier V."/>
            <person name="Ament-Velasquez S.L."/>
            <person name="Kruys A."/>
            <person name="Hutchinson M.I."/>
            <person name="Powell A.J."/>
            <person name="Barry K."/>
            <person name="Miller A.N."/>
            <person name="Grigoriev I.V."/>
            <person name="Debuchy R."/>
            <person name="Gladieux P."/>
            <person name="Hiltunen Thoren M."/>
            <person name="Johannesson H."/>
        </authorList>
    </citation>
    <scope>NUCLEOTIDE SEQUENCE</scope>
    <source>
        <strain evidence="4">CBS 508.74</strain>
    </source>
</reference>
<dbReference type="RefSeq" id="XP_064674991.1">
    <property type="nucleotide sequence ID" value="XM_064816499.1"/>
</dbReference>
<dbReference type="PRINTS" id="PR00838">
    <property type="entry name" value="V5ALLERGEN"/>
</dbReference>
<dbReference type="GO" id="GO:0005576">
    <property type="term" value="C:extracellular region"/>
    <property type="evidence" value="ECO:0007669"/>
    <property type="project" value="InterPro"/>
</dbReference>
<feature type="compositionally biased region" description="Low complexity" evidence="1">
    <location>
        <begin position="99"/>
        <end position="134"/>
    </location>
</feature>
<dbReference type="CDD" id="cd05380">
    <property type="entry name" value="CAP_euk"/>
    <property type="match status" value="1"/>
</dbReference>
<feature type="domain" description="SCP" evidence="3">
    <location>
        <begin position="140"/>
        <end position="295"/>
    </location>
</feature>
<dbReference type="Pfam" id="PF00188">
    <property type="entry name" value="CAP"/>
    <property type="match status" value="1"/>
</dbReference>
<proteinExistence type="predicted"/>
<feature type="region of interest" description="Disordered" evidence="1">
    <location>
        <begin position="48"/>
        <end position="137"/>
    </location>
</feature>
<dbReference type="FunFam" id="3.40.33.10:FF:000018">
    <property type="entry name" value="SCP-like extracellular protein, putative"/>
    <property type="match status" value="1"/>
</dbReference>
<dbReference type="SUPFAM" id="SSF55797">
    <property type="entry name" value="PR-1-like"/>
    <property type="match status" value="1"/>
</dbReference>